<sequence length="180" mass="21719">MNHDILEEIDFKLANHTILFSDMTILIKKKKLYDLKYFSYYESWLYKYVDSWGKCDVFCYRVLNPMIQKYPNLYEHIKKWAHSEQIYVRRAAPVSLIISSQNFSVNYDVDKILEICNLLKNDNHIHVQKGIGWLLKYAYLSYPESIKDYLIRNKQDISKITFTYALEKMPMTLKMQLKKY</sequence>
<reference evidence="1 2" key="1">
    <citation type="journal article" date="2013" name="J. Mol. Microbiol. Biotechnol.">
        <title>Analysis of the Complete Genomes of Acholeplasma brassicae , A. palmae and A. laidlawii and Their Comparison to the Obligate Parasites from ' Candidatus Phytoplasma'.</title>
        <authorList>
            <person name="Kube M."/>
            <person name="Siewert C."/>
            <person name="Migdoll A.M."/>
            <person name="Duduk B."/>
            <person name="Holz S."/>
            <person name="Rabus R."/>
            <person name="Seemuller E."/>
            <person name="Mitrovic J."/>
            <person name="Muller I."/>
            <person name="Buttner C."/>
            <person name="Reinhardt R."/>
        </authorList>
    </citation>
    <scope>NUCLEOTIDE SEQUENCE [LARGE SCALE GENOMIC DNA]</scope>
    <source>
        <strain evidence="1 2">J233</strain>
    </source>
</reference>
<dbReference type="Gene3D" id="1.25.10.90">
    <property type="match status" value="1"/>
</dbReference>
<organism evidence="1 2">
    <name type="scientific">Alteracholeplasma palmae (strain ATCC 49389 / J233)</name>
    <name type="common">Acholeplasma palmae</name>
    <dbReference type="NCBI Taxonomy" id="1318466"/>
    <lineage>
        <taxon>Bacteria</taxon>
        <taxon>Bacillati</taxon>
        <taxon>Mycoplasmatota</taxon>
        <taxon>Mollicutes</taxon>
        <taxon>Acholeplasmatales</taxon>
        <taxon>Acholeplasmataceae</taxon>
        <taxon>Acholeplasma</taxon>
    </lineage>
</organism>
<dbReference type="AlphaFoldDB" id="U4KN94"/>
<dbReference type="PANTHER" id="PTHR34070:SF1">
    <property type="entry name" value="DNA ALKYLATION REPAIR PROTEIN"/>
    <property type="match status" value="1"/>
</dbReference>
<dbReference type="STRING" id="1318466.BN85400680"/>
<dbReference type="EMBL" id="FO681347">
    <property type="protein sequence ID" value="CCV63645.1"/>
    <property type="molecule type" value="Genomic_DNA"/>
</dbReference>
<dbReference type="Proteomes" id="UP000032740">
    <property type="component" value="Chromosome"/>
</dbReference>
<keyword evidence="2" id="KW-1185">Reference proteome</keyword>
<protein>
    <submittedName>
        <fullName evidence="1">Predicted DNA alkylation repair enzyme</fullName>
    </submittedName>
</protein>
<evidence type="ECO:0000313" key="1">
    <source>
        <dbReference type="EMBL" id="CCV63645.1"/>
    </source>
</evidence>
<dbReference type="InterPro" id="IPR014825">
    <property type="entry name" value="DNA_alkylation"/>
</dbReference>
<dbReference type="RefSeq" id="WP_026654037.1">
    <property type="nucleotide sequence ID" value="NC_022538.1"/>
</dbReference>
<dbReference type="OrthoDB" id="9775346at2"/>
<dbReference type="PANTHER" id="PTHR34070">
    <property type="entry name" value="ARMADILLO-TYPE FOLD"/>
    <property type="match status" value="1"/>
</dbReference>
<dbReference type="SUPFAM" id="SSF48371">
    <property type="entry name" value="ARM repeat"/>
    <property type="match status" value="1"/>
</dbReference>
<dbReference type="KEGG" id="apal:BN85400680"/>
<accession>U4KN94</accession>
<name>U4KN94_ALTPJ</name>
<evidence type="ECO:0000313" key="2">
    <source>
        <dbReference type="Proteomes" id="UP000032740"/>
    </source>
</evidence>
<dbReference type="CDD" id="cd06561">
    <property type="entry name" value="AlkD_like"/>
    <property type="match status" value="1"/>
</dbReference>
<proteinExistence type="predicted"/>
<gene>
    <name evidence="1" type="ORF">BN85400680</name>
</gene>
<dbReference type="Pfam" id="PF08713">
    <property type="entry name" value="DNA_alkylation"/>
    <property type="match status" value="1"/>
</dbReference>
<dbReference type="HOGENOM" id="CLU_079880_2_1_14"/>
<dbReference type="InterPro" id="IPR016024">
    <property type="entry name" value="ARM-type_fold"/>
</dbReference>